<reference evidence="2" key="1">
    <citation type="submission" date="2019-02" db="EMBL/GenBank/DDBJ databases">
        <authorList>
            <person name="Gruber-Vodicka R. H."/>
            <person name="Seah K. B. B."/>
        </authorList>
    </citation>
    <scope>NUCLEOTIDE SEQUENCE</scope>
    <source>
        <strain evidence="2">BECK_BZ131</strain>
    </source>
</reference>
<dbReference type="EMBL" id="CAADFE010000125">
    <property type="protein sequence ID" value="VFJ77477.1"/>
    <property type="molecule type" value="Genomic_DNA"/>
</dbReference>
<gene>
    <name evidence="2" type="ORF">BECKFW1821C_GA0114237_11254</name>
</gene>
<proteinExistence type="predicted"/>
<sequence>MNMTILVRWFTWVWLRWKYQFGMSGRVSRDVVALSSGGNNSYSGDWITPSEEGICRDFDQLEDSNVDYFRWITIAILWLAVAFFWLIFRITDIAPQFIAFFLPKTLQYLDIIMGIVGGLGITILITILFATNESLPLRVTAKEGAEAVENLRCSGEAGRHPTPVWQRLLLLFIVAFEAGIFGSLVLSYVGDFTTTQNLIAGFGFGTILAIVLTMLTHKAGKTIYIAHHRAALTEVVDQEVRQSVKIEPSYNGLEMERSETFCKIKEAFGPIQFNGERLSFWKAWGIPILTLILVAALAVAGFFVRDNIQRNIIDLLKRQQTEETTLREELSLLDQETIAPQEIMGEQGAVVPQDILGEIELAETYRADSFAANEMMAARAGILIIALTFVGLQIITTIIGYHDGFDFGENATTHYPRLQAYEKSSRRLTGDVLEGRDRRRLKVLDRRVDSILAKYHKSILQRTARKTRMASLHMALESRQALRFETYRERYHNASPY</sequence>
<keyword evidence="1" id="KW-1133">Transmembrane helix</keyword>
<feature type="transmembrane region" description="Helical" evidence="1">
    <location>
        <begin position="197"/>
        <end position="215"/>
    </location>
</feature>
<organism evidence="2">
    <name type="scientific">Candidatus Kentrum sp. FW</name>
    <dbReference type="NCBI Taxonomy" id="2126338"/>
    <lineage>
        <taxon>Bacteria</taxon>
        <taxon>Pseudomonadati</taxon>
        <taxon>Pseudomonadota</taxon>
        <taxon>Gammaproteobacteria</taxon>
        <taxon>Candidatus Kentrum</taxon>
    </lineage>
</organism>
<keyword evidence="1" id="KW-0472">Membrane</keyword>
<feature type="transmembrane region" description="Helical" evidence="1">
    <location>
        <begin position="168"/>
        <end position="190"/>
    </location>
</feature>
<evidence type="ECO:0000313" key="2">
    <source>
        <dbReference type="EMBL" id="VFJ77477.1"/>
    </source>
</evidence>
<feature type="transmembrane region" description="Helical" evidence="1">
    <location>
        <begin position="380"/>
        <end position="401"/>
    </location>
</feature>
<feature type="transmembrane region" description="Helical" evidence="1">
    <location>
        <begin position="284"/>
        <end position="304"/>
    </location>
</feature>
<dbReference type="AlphaFoldDB" id="A0A450U2W2"/>
<accession>A0A450U2W2</accession>
<feature type="transmembrane region" description="Helical" evidence="1">
    <location>
        <begin position="68"/>
        <end position="88"/>
    </location>
</feature>
<name>A0A450U2W2_9GAMM</name>
<feature type="transmembrane region" description="Helical" evidence="1">
    <location>
        <begin position="108"/>
        <end position="130"/>
    </location>
</feature>
<protein>
    <submittedName>
        <fullName evidence="2">Uncharacterized protein</fullName>
    </submittedName>
</protein>
<evidence type="ECO:0000256" key="1">
    <source>
        <dbReference type="SAM" id="Phobius"/>
    </source>
</evidence>
<keyword evidence="1" id="KW-0812">Transmembrane</keyword>